<gene>
    <name evidence="1" type="ORF">NMU02_07175</name>
</gene>
<dbReference type="RefSeq" id="WP_255026975.1">
    <property type="nucleotide sequence ID" value="NZ_JANDHW010000006.1"/>
</dbReference>
<evidence type="ECO:0000313" key="2">
    <source>
        <dbReference type="Proteomes" id="UP001205603"/>
    </source>
</evidence>
<dbReference type="Proteomes" id="UP001205603">
    <property type="component" value="Unassembled WGS sequence"/>
</dbReference>
<accession>A0ABT1MKT8</accession>
<sequence>MRKKICPQCKIPSLYIKNTAGERIPVYVTAEGKVISRNGNVLPEGSDTDTVYCMGCSWSGSPQKLSNY</sequence>
<comment type="caution">
    <text evidence="1">The sequence shown here is derived from an EMBL/GenBank/DDBJ whole genome shotgun (WGS) entry which is preliminary data.</text>
</comment>
<protein>
    <submittedName>
        <fullName evidence="1">Uncharacterized protein</fullName>
    </submittedName>
</protein>
<keyword evidence="2" id="KW-1185">Reference proteome</keyword>
<evidence type="ECO:0000313" key="1">
    <source>
        <dbReference type="EMBL" id="MCP9611871.1"/>
    </source>
</evidence>
<organism evidence="1 2">
    <name type="scientific">Coprobacter tertius</name>
    <dbReference type="NCBI Taxonomy" id="2944915"/>
    <lineage>
        <taxon>Bacteria</taxon>
        <taxon>Pseudomonadati</taxon>
        <taxon>Bacteroidota</taxon>
        <taxon>Bacteroidia</taxon>
        <taxon>Bacteroidales</taxon>
        <taxon>Barnesiellaceae</taxon>
        <taxon>Coprobacter</taxon>
    </lineage>
</organism>
<reference evidence="1 2" key="1">
    <citation type="submission" date="2022-07" db="EMBL/GenBank/DDBJ databases">
        <title>Fecal culturing of patients with breast cancer.</title>
        <authorList>
            <person name="Teng N.M.Y."/>
            <person name="Kiu R."/>
            <person name="Evans R."/>
            <person name="Baker D.J."/>
            <person name="Zenner C."/>
            <person name="Robinson S.D."/>
            <person name="Hall L.J."/>
        </authorList>
    </citation>
    <scope>NUCLEOTIDE SEQUENCE [LARGE SCALE GENOMIC DNA]</scope>
    <source>
        <strain evidence="1 2">LH1063</strain>
    </source>
</reference>
<name>A0ABT1MKT8_9BACT</name>
<dbReference type="EMBL" id="JANDHW010000006">
    <property type="protein sequence ID" value="MCP9611871.1"/>
    <property type="molecule type" value="Genomic_DNA"/>
</dbReference>
<proteinExistence type="predicted"/>